<organism evidence="2">
    <name type="scientific">Roseihalotalea indica</name>
    <dbReference type="NCBI Taxonomy" id="2867963"/>
    <lineage>
        <taxon>Bacteria</taxon>
        <taxon>Pseudomonadati</taxon>
        <taxon>Bacteroidota</taxon>
        <taxon>Cytophagia</taxon>
        <taxon>Cytophagales</taxon>
        <taxon>Catalimonadaceae</taxon>
        <taxon>Roseihalotalea</taxon>
    </lineage>
</organism>
<reference evidence="2" key="2">
    <citation type="journal article" date="2024" name="Antonie Van Leeuwenhoek">
        <title>Roseihalotalea indica gen. nov., sp. nov., a halophilic Bacteroidetes from mesopelagic Southwest Indian Ocean with higher carbohydrate metabolic potential.</title>
        <authorList>
            <person name="Chen B."/>
            <person name="Zhang M."/>
            <person name="Lin D."/>
            <person name="Ye J."/>
            <person name="Tang K."/>
        </authorList>
    </citation>
    <scope>NUCLEOTIDE SEQUENCE</scope>
    <source>
        <strain evidence="2">TK19036</strain>
    </source>
</reference>
<dbReference type="AlphaFoldDB" id="A0AA49JIC7"/>
<dbReference type="Pfam" id="PF13154">
    <property type="entry name" value="DUF3991"/>
    <property type="match status" value="1"/>
</dbReference>
<dbReference type="Pfam" id="PF13155">
    <property type="entry name" value="Toprim_2"/>
    <property type="match status" value="1"/>
</dbReference>
<name>A0AA49JIC7_9BACT</name>
<dbReference type="InterPro" id="IPR025054">
    <property type="entry name" value="DUF3991"/>
</dbReference>
<accession>A0AA49JIC7</accession>
<evidence type="ECO:0000259" key="1">
    <source>
        <dbReference type="Pfam" id="PF13154"/>
    </source>
</evidence>
<protein>
    <submittedName>
        <fullName evidence="2">Toprim domain-containing protein</fullName>
    </submittedName>
</protein>
<dbReference type="Gene3D" id="3.40.1360.10">
    <property type="match status" value="1"/>
</dbReference>
<proteinExistence type="predicted"/>
<dbReference type="EMBL" id="CP120682">
    <property type="protein sequence ID" value="WKN34377.1"/>
    <property type="molecule type" value="Genomic_DNA"/>
</dbReference>
<sequence length="308" mass="34908">MAYNLDFARFKQDINLTQYAAFMGYEIDKKKSTRRSVAMWKDNADKIIISKKNGIWVYFSVFDDADKGSILDFAHHRTGKSLYDIGLELQSWLDGYVPVCDMKPYIREIDEHAPDPKRIERLFNACAPATGHAYLESRGIAEEVLRSPRFEDCIFQDAHKNAVFPHFKDGKVSALELKSERISVFVRGSEKTLWCSNIQPHDDTMIIAEAAIDALSYYRLYELKNAFYIATSGGFSPLQAENVASMLTSVSTLRNVVTITDHNDGGDKLAERLKTVITETGFNGILTRHSPEVTGADWNDVLKTELRM</sequence>
<evidence type="ECO:0000313" key="2">
    <source>
        <dbReference type="EMBL" id="WKN34377.1"/>
    </source>
</evidence>
<reference evidence="2" key="1">
    <citation type="journal article" date="2023" name="Comput. Struct. Biotechnol. J.">
        <title>Discovery of a novel marine Bacteroidetes with a rich repertoire of carbohydrate-active enzymes.</title>
        <authorList>
            <person name="Chen B."/>
            <person name="Liu G."/>
            <person name="Chen Q."/>
            <person name="Wang H."/>
            <person name="Liu L."/>
            <person name="Tang K."/>
        </authorList>
    </citation>
    <scope>NUCLEOTIDE SEQUENCE</scope>
    <source>
        <strain evidence="2">TK19036</strain>
    </source>
</reference>
<gene>
    <name evidence="2" type="ORF">K4G66_18535</name>
</gene>
<feature type="domain" description="DUF3991" evidence="1">
    <location>
        <begin position="133"/>
        <end position="195"/>
    </location>
</feature>